<gene>
    <name evidence="1" type="ORF">BD310DRAFT_913797</name>
</gene>
<keyword evidence="2" id="KW-1185">Reference proteome</keyword>
<evidence type="ECO:0000313" key="2">
    <source>
        <dbReference type="Proteomes" id="UP000292082"/>
    </source>
</evidence>
<dbReference type="Proteomes" id="UP000292082">
    <property type="component" value="Unassembled WGS sequence"/>
</dbReference>
<dbReference type="EMBL" id="ML145085">
    <property type="protein sequence ID" value="TBU64979.1"/>
    <property type="molecule type" value="Genomic_DNA"/>
</dbReference>
<protein>
    <submittedName>
        <fullName evidence="1">Uncharacterized protein</fullName>
    </submittedName>
</protein>
<reference evidence="1 2" key="1">
    <citation type="submission" date="2019-01" db="EMBL/GenBank/DDBJ databases">
        <title>Draft genome sequences of three monokaryotic isolates of the white-rot basidiomycete fungus Dichomitus squalens.</title>
        <authorList>
            <consortium name="DOE Joint Genome Institute"/>
            <person name="Lopez S.C."/>
            <person name="Andreopoulos B."/>
            <person name="Pangilinan J."/>
            <person name="Lipzen A."/>
            <person name="Riley R."/>
            <person name="Ahrendt S."/>
            <person name="Ng V."/>
            <person name="Barry K."/>
            <person name="Daum C."/>
            <person name="Grigoriev I.V."/>
            <person name="Hilden K.S."/>
            <person name="Makela M.R."/>
            <person name="de Vries R.P."/>
        </authorList>
    </citation>
    <scope>NUCLEOTIDE SEQUENCE [LARGE SCALE GENOMIC DNA]</scope>
    <source>
        <strain evidence="1 2">CBS 464.89</strain>
    </source>
</reference>
<accession>A0A4Q9QBE6</accession>
<sequence length="92" mass="10479">MPVNRHPVQRTSWLVSLRALWTLRPAWDHPHTFLRVWDTVHTVLCIACACSTIEVSLVLVRAHTSRYSMGIELLLCRVAVESGRLAGRPKHV</sequence>
<proteinExistence type="predicted"/>
<name>A0A4Q9QBE6_9APHY</name>
<evidence type="ECO:0000313" key="1">
    <source>
        <dbReference type="EMBL" id="TBU64979.1"/>
    </source>
</evidence>
<organism evidence="1 2">
    <name type="scientific">Dichomitus squalens</name>
    <dbReference type="NCBI Taxonomy" id="114155"/>
    <lineage>
        <taxon>Eukaryota</taxon>
        <taxon>Fungi</taxon>
        <taxon>Dikarya</taxon>
        <taxon>Basidiomycota</taxon>
        <taxon>Agaricomycotina</taxon>
        <taxon>Agaricomycetes</taxon>
        <taxon>Polyporales</taxon>
        <taxon>Polyporaceae</taxon>
        <taxon>Dichomitus</taxon>
    </lineage>
</organism>
<dbReference type="AlphaFoldDB" id="A0A4Q9QBE6"/>